<dbReference type="EMBL" id="CP039907">
    <property type="protein sequence ID" value="QCM00563.1"/>
    <property type="molecule type" value="Genomic_DNA"/>
</dbReference>
<evidence type="ECO:0000256" key="1">
    <source>
        <dbReference type="SAM" id="Phobius"/>
    </source>
</evidence>
<feature type="transmembrane region" description="Helical" evidence="1">
    <location>
        <begin position="48"/>
        <end position="70"/>
    </location>
</feature>
<dbReference type="RefSeq" id="WP_137085122.1">
    <property type="nucleotide sequence ID" value="NZ_CP039907.1"/>
</dbReference>
<keyword evidence="1" id="KW-0472">Membrane</keyword>
<accession>A0AAE6BLX8</accession>
<gene>
    <name evidence="2" type="ORF">CFBP6624_10740</name>
</gene>
<name>A0AAE6BLX8_AGRTU</name>
<evidence type="ECO:0000313" key="3">
    <source>
        <dbReference type="Proteomes" id="UP000298646"/>
    </source>
</evidence>
<proteinExistence type="predicted"/>
<sequence length="260" mass="29385">MSNEHILYIPRRAKIAITVLAIFFFLLSIAVVLFLLNEKVDAGVVTTGLTLAQTCAAGLGVIAVVFYTRFNVNVSFLKKRTEDFLIREIPDALRIVEYQEGYFGELTPAYRPNPLVTKTRLLVNYDQGNHYCQYRVLAYGVDQKIYVQVNVKRLVVSYFLDADPAEGADTRQRLEYVVRAAEAAGYTCKYEDVHDSAHRNVSVQLRLFKDLSDDFLVNASERLFLANDFASMTRALIRALPERVIDLPLTGDFAETPEVA</sequence>
<keyword evidence="1" id="KW-1133">Transmembrane helix</keyword>
<keyword evidence="1" id="KW-0812">Transmembrane</keyword>
<protein>
    <recommendedName>
        <fullName evidence="4">DUF3137 domain-containing protein</fullName>
    </recommendedName>
</protein>
<dbReference type="Proteomes" id="UP000298646">
    <property type="component" value="Chromosome circular"/>
</dbReference>
<evidence type="ECO:0008006" key="4">
    <source>
        <dbReference type="Google" id="ProtNLM"/>
    </source>
</evidence>
<dbReference type="AlphaFoldDB" id="A0AAE6BLX8"/>
<feature type="transmembrane region" description="Helical" evidence="1">
    <location>
        <begin position="15"/>
        <end position="36"/>
    </location>
</feature>
<reference evidence="2 3" key="1">
    <citation type="submission" date="2019-04" db="EMBL/GenBank/DDBJ databases">
        <title>Complete genome sequence of Agrobacterium tumefaciens CFBP6624.</title>
        <authorList>
            <person name="Haryono M."/>
            <person name="Lin Y.-C."/>
            <person name="Lai E.-M."/>
            <person name="Kuo C.-H."/>
        </authorList>
    </citation>
    <scope>NUCLEOTIDE SEQUENCE [LARGE SCALE GENOMIC DNA]</scope>
    <source>
        <strain evidence="2 3">CFBP6624</strain>
    </source>
</reference>
<evidence type="ECO:0000313" key="2">
    <source>
        <dbReference type="EMBL" id="QCM00563.1"/>
    </source>
</evidence>
<organism evidence="2 3">
    <name type="scientific">Agrobacterium tumefaciens</name>
    <dbReference type="NCBI Taxonomy" id="358"/>
    <lineage>
        <taxon>Bacteria</taxon>
        <taxon>Pseudomonadati</taxon>
        <taxon>Pseudomonadota</taxon>
        <taxon>Alphaproteobacteria</taxon>
        <taxon>Hyphomicrobiales</taxon>
        <taxon>Rhizobiaceae</taxon>
        <taxon>Rhizobium/Agrobacterium group</taxon>
        <taxon>Agrobacterium</taxon>
        <taxon>Agrobacterium tumefaciens complex</taxon>
    </lineage>
</organism>